<dbReference type="SUPFAM" id="SSF52540">
    <property type="entry name" value="P-loop containing nucleoside triphosphate hydrolases"/>
    <property type="match status" value="1"/>
</dbReference>
<evidence type="ECO:0000259" key="4">
    <source>
        <dbReference type="PROSITE" id="PS00662"/>
    </source>
</evidence>
<keyword evidence="3" id="KW-0067">ATP-binding</keyword>
<comment type="similarity">
    <text evidence="1">Belongs to the GSP E family.</text>
</comment>
<comment type="caution">
    <text evidence="5">The sequence shown here is derived from an EMBL/GenBank/DDBJ whole genome shotgun (WGS) entry which is preliminary data.</text>
</comment>
<evidence type="ECO:0000313" key="6">
    <source>
        <dbReference type="Proteomes" id="UP001637994"/>
    </source>
</evidence>
<proteinExistence type="inferred from homology"/>
<dbReference type="SMART" id="SM00382">
    <property type="entry name" value="AAA"/>
    <property type="match status" value="1"/>
</dbReference>
<dbReference type="InterPro" id="IPR003593">
    <property type="entry name" value="AAA+_ATPase"/>
</dbReference>
<accession>A0ABW9ME83</accession>
<protein>
    <submittedName>
        <fullName evidence="5">GspE/PulE family protein</fullName>
    </submittedName>
</protein>
<dbReference type="PANTHER" id="PTHR30258">
    <property type="entry name" value="TYPE II SECRETION SYSTEM PROTEIN GSPE-RELATED"/>
    <property type="match status" value="1"/>
</dbReference>
<dbReference type="InterPro" id="IPR001482">
    <property type="entry name" value="T2SS/T4SS_dom"/>
</dbReference>
<dbReference type="Pfam" id="PF00437">
    <property type="entry name" value="T2SSE"/>
    <property type="match status" value="1"/>
</dbReference>
<keyword evidence="2" id="KW-0547">Nucleotide-binding</keyword>
<dbReference type="EMBL" id="JBGMEF010000019">
    <property type="protein sequence ID" value="MFO3667298.1"/>
    <property type="molecule type" value="Genomic_DNA"/>
</dbReference>
<dbReference type="InterPro" id="IPR027417">
    <property type="entry name" value="P-loop_NTPase"/>
</dbReference>
<reference evidence="5 6" key="1">
    <citation type="journal article" date="2025" name="Anaerobe">
        <title>Description of Anaerococcus kampingiae sp. nov., Anaerococcus groningensis sp. nov., Anaerococcus martiniensis sp. nov., and Anaerococcus cruorum sp. nov., isolated from human clinical specimens.</title>
        <authorList>
            <person name="Boiten K.E."/>
            <person name="Meijer J."/>
            <person name="van Wezel E.M."/>
            <person name="Veloo A.C.M."/>
        </authorList>
    </citation>
    <scope>NUCLEOTIDE SEQUENCE [LARGE SCALE GENOMIC DNA]</scope>
    <source>
        <strain evidence="5 6">ENR0874</strain>
    </source>
</reference>
<sequence>MLDQRKITTDIDGFINDLLSHAIRENASDIHIQQEETYGKIRLRIDGILFDIMRINKTNAEMLISKIKVEAKMDISEKRLPQDGALKLDNFENIDFRISTLATVNGEKLVLRILSLERFKNRARLLGFSDNSKEKLQKAISKKSGMVLISGPTGSGKSTSLYGLLESLNTEEVNIVSIEDPVEYKIENINQISVNEKIGLTYPKILRAILRQDPDIIMIGEIRDRETAAIAIRAAITGHLVASTTHTTDALSALVRLKDLGVEEFLIRSAINALASQRLVRKLCTCKKSDTMTDFEYELVSKYLRVDRNKKIYRPVGCSKCKKGYLERQAVEEVILIDDEFKDILKNYGLESKELKDKLKKEKFRPMLTNGLIQIMEGETSFEEVLKVLDY</sequence>
<evidence type="ECO:0000256" key="2">
    <source>
        <dbReference type="ARBA" id="ARBA00022741"/>
    </source>
</evidence>
<dbReference type="Gene3D" id="3.40.50.300">
    <property type="entry name" value="P-loop containing nucleotide triphosphate hydrolases"/>
    <property type="match status" value="1"/>
</dbReference>
<dbReference type="PROSITE" id="PS00662">
    <property type="entry name" value="T2SP_E"/>
    <property type="match status" value="1"/>
</dbReference>
<dbReference type="RefSeq" id="WP_410035637.1">
    <property type="nucleotide sequence ID" value="NZ_JBGMEF010000019.1"/>
</dbReference>
<evidence type="ECO:0000256" key="3">
    <source>
        <dbReference type="ARBA" id="ARBA00022840"/>
    </source>
</evidence>
<dbReference type="PANTHER" id="PTHR30258:SF1">
    <property type="entry name" value="PROTEIN TRANSPORT PROTEIN HOFB HOMOLOG"/>
    <property type="match status" value="1"/>
</dbReference>
<evidence type="ECO:0000313" key="5">
    <source>
        <dbReference type="EMBL" id="MFO3667298.1"/>
    </source>
</evidence>
<gene>
    <name evidence="5" type="ORF">ACCQ42_05885</name>
</gene>
<keyword evidence="6" id="KW-1185">Reference proteome</keyword>
<dbReference type="CDD" id="cd01129">
    <property type="entry name" value="PulE-GspE-like"/>
    <property type="match status" value="1"/>
</dbReference>
<dbReference type="Gene3D" id="3.30.450.90">
    <property type="match status" value="1"/>
</dbReference>
<evidence type="ECO:0000256" key="1">
    <source>
        <dbReference type="ARBA" id="ARBA00006611"/>
    </source>
</evidence>
<dbReference type="Proteomes" id="UP001637994">
    <property type="component" value="Unassembled WGS sequence"/>
</dbReference>
<feature type="domain" description="Bacterial type II secretion system protein E" evidence="4">
    <location>
        <begin position="210"/>
        <end position="224"/>
    </location>
</feature>
<organism evidence="5 6">
    <name type="scientific">Anaerococcus kampingae</name>
    <dbReference type="NCBI Taxonomy" id="3115614"/>
    <lineage>
        <taxon>Bacteria</taxon>
        <taxon>Bacillati</taxon>
        <taxon>Bacillota</taxon>
        <taxon>Tissierellia</taxon>
        <taxon>Tissierellales</taxon>
        <taxon>Peptoniphilaceae</taxon>
        <taxon>Anaerococcus</taxon>
    </lineage>
</organism>
<name>A0ABW9ME83_9FIRM</name>